<dbReference type="GO" id="GO:0006261">
    <property type="term" value="P:DNA-templated DNA replication"/>
    <property type="evidence" value="ECO:0007669"/>
    <property type="project" value="TreeGrafter"/>
</dbReference>
<feature type="compositionally biased region" description="Acidic residues" evidence="1">
    <location>
        <begin position="97"/>
        <end position="116"/>
    </location>
</feature>
<dbReference type="PANTHER" id="PTHR19932:SF10">
    <property type="entry name" value="WD REPEAT AND HMG-BOX DNA-BINDING PROTEIN 1"/>
    <property type="match status" value="1"/>
</dbReference>
<evidence type="ECO:0000313" key="3">
    <source>
        <dbReference type="EMBL" id="CAI8014342.1"/>
    </source>
</evidence>
<feature type="non-terminal residue" evidence="3">
    <location>
        <position position="498"/>
    </location>
</feature>
<proteinExistence type="predicted"/>
<protein>
    <submittedName>
        <fullName evidence="3">WD repeat and HMG-box DNA-binding protein 1</fullName>
    </submittedName>
</protein>
<evidence type="ECO:0000256" key="1">
    <source>
        <dbReference type="SAM" id="MobiDB-lite"/>
    </source>
</evidence>
<dbReference type="GO" id="GO:0006281">
    <property type="term" value="P:DNA repair"/>
    <property type="evidence" value="ECO:0007669"/>
    <property type="project" value="TreeGrafter"/>
</dbReference>
<accession>A0AA35RQD6</accession>
<comment type="caution">
    <text evidence="3">The sequence shown here is derived from an EMBL/GenBank/DDBJ whole genome shotgun (WGS) entry which is preliminary data.</text>
</comment>
<evidence type="ECO:0000313" key="4">
    <source>
        <dbReference type="Proteomes" id="UP001174909"/>
    </source>
</evidence>
<keyword evidence="4" id="KW-1185">Reference proteome</keyword>
<dbReference type="GO" id="GO:0003677">
    <property type="term" value="F:DNA binding"/>
    <property type="evidence" value="ECO:0007669"/>
    <property type="project" value="UniProtKB-KW"/>
</dbReference>
<feature type="region of interest" description="Disordered" evidence="1">
    <location>
        <begin position="91"/>
        <end position="180"/>
    </location>
</feature>
<dbReference type="InterPro" id="IPR022100">
    <property type="entry name" value="WDHD1/CFT4_beta-prop_2nd"/>
</dbReference>
<reference evidence="3" key="1">
    <citation type="submission" date="2023-03" db="EMBL/GenBank/DDBJ databases">
        <authorList>
            <person name="Steffen K."/>
            <person name="Cardenas P."/>
        </authorList>
    </citation>
    <scope>NUCLEOTIDE SEQUENCE</scope>
</reference>
<sequence>MGSSQFGTTAIDLYRNESGIGITSLEWYPDTEESERDGKAGLYFADNEGYIGWFQGAEPTVGGRGSTKGVESTDDPLADDSLLMEGIPPDAIFGTDDIMDGDDEVLDGAHDDEDETALSGSHSNLAEDDDIIHSRKRRRLLEDSDDEGETESNAAVAPDDVESLISGDVGPAPSRPLAPPTSIARTAAAAFSEKFVEVYQSPLLPSSTPHTLPHHFLTYNMVGVVRSHNDDDTHMIEVEFHNSTVHHSFSIPNHHGNNMASLSESCLALACQRNEGNPSQLQCLHLSTWDSGNKEWSLSLPAKESATGLSLGNGWVAVATDKQLLRVFSLGGMQRDVLCVAGVIVGVAGWGSRLAVVYQEPPCTEKVFQLKVWVLDVVKRKQLFRPHSLPLSLHSKLDWFGFSEGGCLVTHDSKGIVRLLDSAHYGGLSWIPILDTVKQVGSKADHYFVVGMTHNPDEIRAVLCKGLTFPPVYPKPVMTVLPIQLPLCDLVSEKTQLE</sequence>
<name>A0AA35RQD6_GEOBA</name>
<evidence type="ECO:0000259" key="2">
    <source>
        <dbReference type="Pfam" id="PF12341"/>
    </source>
</evidence>
<dbReference type="AlphaFoldDB" id="A0AA35RQD6"/>
<feature type="domain" description="WDHD1/CFT4 second beta-propeller" evidence="2">
    <location>
        <begin position="202"/>
        <end position="487"/>
    </location>
</feature>
<dbReference type="GO" id="GO:0000278">
    <property type="term" value="P:mitotic cell cycle"/>
    <property type="evidence" value="ECO:0007669"/>
    <property type="project" value="TreeGrafter"/>
</dbReference>
<dbReference type="EMBL" id="CASHTH010001354">
    <property type="protein sequence ID" value="CAI8014342.1"/>
    <property type="molecule type" value="Genomic_DNA"/>
</dbReference>
<dbReference type="GO" id="GO:0043596">
    <property type="term" value="C:nuclear replication fork"/>
    <property type="evidence" value="ECO:0007669"/>
    <property type="project" value="TreeGrafter"/>
</dbReference>
<dbReference type="PANTHER" id="PTHR19932">
    <property type="entry name" value="WD REPEAT AND HMG-BOX DNA BINDING PROTEIN"/>
    <property type="match status" value="1"/>
</dbReference>
<dbReference type="GO" id="GO:0003682">
    <property type="term" value="F:chromatin binding"/>
    <property type="evidence" value="ECO:0007669"/>
    <property type="project" value="TreeGrafter"/>
</dbReference>
<organism evidence="3 4">
    <name type="scientific">Geodia barretti</name>
    <name type="common">Barrett's horny sponge</name>
    <dbReference type="NCBI Taxonomy" id="519541"/>
    <lineage>
        <taxon>Eukaryota</taxon>
        <taxon>Metazoa</taxon>
        <taxon>Porifera</taxon>
        <taxon>Demospongiae</taxon>
        <taxon>Heteroscleromorpha</taxon>
        <taxon>Tetractinellida</taxon>
        <taxon>Astrophorina</taxon>
        <taxon>Geodiidae</taxon>
        <taxon>Geodia</taxon>
    </lineage>
</organism>
<dbReference type="Proteomes" id="UP001174909">
    <property type="component" value="Unassembled WGS sequence"/>
</dbReference>
<keyword evidence="3" id="KW-0238">DNA-binding</keyword>
<dbReference type="Pfam" id="PF12341">
    <property type="entry name" value="Mcl1_mid"/>
    <property type="match status" value="1"/>
</dbReference>
<gene>
    <name evidence="3" type="ORF">GBAR_LOCUS8970</name>
</gene>